<gene>
    <name evidence="1" type="ORF">CANINC_004267</name>
</gene>
<dbReference type="Proteomes" id="UP000307173">
    <property type="component" value="Unassembled WGS sequence"/>
</dbReference>
<comment type="caution">
    <text evidence="1">The sequence shown here is derived from an EMBL/GenBank/DDBJ whole genome shotgun (WGS) entry which is preliminary data.</text>
</comment>
<proteinExistence type="predicted"/>
<keyword evidence="2" id="KW-1185">Reference proteome</keyword>
<accession>A0A4V4NF78</accession>
<name>A0A4V4NF78_9ASCO</name>
<dbReference type="AlphaFoldDB" id="A0A4V4NF78"/>
<reference evidence="1 2" key="1">
    <citation type="journal article" date="2019" name="Front. Genet.">
        <title>Whole-Genome Sequencing of the Opportunistic Yeast Pathogen Candida inconspicua Uncovers Its Hybrid Origin.</title>
        <authorList>
            <person name="Mixao V."/>
            <person name="Hansen A.P."/>
            <person name="Saus E."/>
            <person name="Boekhout T."/>
            <person name="Lass-Florl C."/>
            <person name="Gabaldon T."/>
        </authorList>
    </citation>
    <scope>NUCLEOTIDE SEQUENCE [LARGE SCALE GENOMIC DNA]</scope>
    <source>
        <strain evidence="1 2">CBS 180</strain>
    </source>
</reference>
<organism evidence="1 2">
    <name type="scientific">Pichia inconspicua</name>
    <dbReference type="NCBI Taxonomy" id="52247"/>
    <lineage>
        <taxon>Eukaryota</taxon>
        <taxon>Fungi</taxon>
        <taxon>Dikarya</taxon>
        <taxon>Ascomycota</taxon>
        <taxon>Saccharomycotina</taxon>
        <taxon>Pichiomycetes</taxon>
        <taxon>Pichiales</taxon>
        <taxon>Pichiaceae</taxon>
        <taxon>Pichia</taxon>
    </lineage>
</organism>
<dbReference type="STRING" id="52247.A0A4V4NF78"/>
<sequence>MANKSRPKKTRGSHYKVYVYGASRDKVIENDGSNDYENDTDDYDEHQLETKLASTTLKTNIHDNSQNFWKLPFELIVKILNYTPNPCCINHLLLCRAIYWYFLKSVYENPALRTRNLVDFLDVISGDNAAFVRKPDDLSTTPKNLKLILKRKFQETVKVLDLTNIVQAGKNSYMSKLLRRTSASLEVFVSSQSSFGSAPLISLRSCHHLKVLDLRLVSESVNLVELFKSIEMLPNLEQLCFPRSSLICDEYDFKWPQKLWYLRLQGGISDKFAYDVRFPSSITHLEFAHCPQLTKDGLNNILLNIGINLTRLSITYPMPKIGDTGGDRAFYYCPNLLHFTIDVQYITWELFGDEYLLELEEYSRPLKSIMIESTGYTGMCDKISPNDITVAVDEERLPNLERVGLSAMLGWDFRSEDMEDMVSELDHHGIEVFKI</sequence>
<dbReference type="OrthoDB" id="2125396at2759"/>
<evidence type="ECO:0008006" key="3">
    <source>
        <dbReference type="Google" id="ProtNLM"/>
    </source>
</evidence>
<dbReference type="EMBL" id="SELW01000652">
    <property type="protein sequence ID" value="TID15738.1"/>
    <property type="molecule type" value="Genomic_DNA"/>
</dbReference>
<dbReference type="SUPFAM" id="SSF52047">
    <property type="entry name" value="RNI-like"/>
    <property type="match status" value="1"/>
</dbReference>
<dbReference type="InterPro" id="IPR032675">
    <property type="entry name" value="LRR_dom_sf"/>
</dbReference>
<evidence type="ECO:0000313" key="2">
    <source>
        <dbReference type="Proteomes" id="UP000307173"/>
    </source>
</evidence>
<dbReference type="Gene3D" id="3.80.10.10">
    <property type="entry name" value="Ribonuclease Inhibitor"/>
    <property type="match status" value="1"/>
</dbReference>
<protein>
    <recommendedName>
        <fullName evidence="3">F-box domain-containing protein</fullName>
    </recommendedName>
</protein>
<evidence type="ECO:0000313" key="1">
    <source>
        <dbReference type="EMBL" id="TID15738.1"/>
    </source>
</evidence>